<protein>
    <recommendedName>
        <fullName evidence="3">SseB protein N-terminal domain-containing protein</fullName>
    </recommendedName>
</protein>
<dbReference type="OrthoDB" id="3635752at2"/>
<evidence type="ECO:0000313" key="1">
    <source>
        <dbReference type="EMBL" id="OPX42232.1"/>
    </source>
</evidence>
<organism evidence="1 2">
    <name type="scientific">Ruminiclostridium hungatei</name>
    <name type="common">Clostridium hungatei</name>
    <dbReference type="NCBI Taxonomy" id="48256"/>
    <lineage>
        <taxon>Bacteria</taxon>
        <taxon>Bacillati</taxon>
        <taxon>Bacillota</taxon>
        <taxon>Clostridia</taxon>
        <taxon>Eubacteriales</taxon>
        <taxon>Oscillospiraceae</taxon>
        <taxon>Ruminiclostridium</taxon>
    </lineage>
</organism>
<dbReference type="EMBL" id="MZGX01000032">
    <property type="protein sequence ID" value="OPX42232.1"/>
    <property type="molecule type" value="Genomic_DNA"/>
</dbReference>
<gene>
    <name evidence="1" type="ORF">CLHUN_38820</name>
</gene>
<dbReference type="AlphaFoldDB" id="A0A1V4SE86"/>
<dbReference type="STRING" id="48256.CLHUN_38820"/>
<keyword evidence="2" id="KW-1185">Reference proteome</keyword>
<evidence type="ECO:0000313" key="2">
    <source>
        <dbReference type="Proteomes" id="UP000191554"/>
    </source>
</evidence>
<dbReference type="RefSeq" id="WP_080066320.1">
    <property type="nucleotide sequence ID" value="NZ_MZGX01000032.1"/>
</dbReference>
<reference evidence="1 2" key="1">
    <citation type="submission" date="2017-03" db="EMBL/GenBank/DDBJ databases">
        <title>Genome sequence of Clostridium hungatei DSM 14427.</title>
        <authorList>
            <person name="Poehlein A."/>
            <person name="Daniel R."/>
        </authorList>
    </citation>
    <scope>NUCLEOTIDE SEQUENCE [LARGE SCALE GENOMIC DNA]</scope>
    <source>
        <strain evidence="1 2">DSM 14427</strain>
    </source>
</reference>
<dbReference type="Proteomes" id="UP000191554">
    <property type="component" value="Unassembled WGS sequence"/>
</dbReference>
<proteinExistence type="predicted"/>
<sequence length="151" mass="17396">MFKDLFKKKEVVDNNINFDVLVEKVKKMPFKEGQNFLWKETFSLDKWNFITKPVMDINDPRPFIGEVEGKGWMYVFTDGPHARKFGEAQRLVNADGSINTIAMEPAKAVEWLCKWEESGVYGIMFNAGEFCWFAPIANLKPIMEYLNGGNA</sequence>
<accession>A0A1V4SE86</accession>
<comment type="caution">
    <text evidence="1">The sequence shown here is derived from an EMBL/GenBank/DDBJ whole genome shotgun (WGS) entry which is preliminary data.</text>
</comment>
<evidence type="ECO:0008006" key="3">
    <source>
        <dbReference type="Google" id="ProtNLM"/>
    </source>
</evidence>
<name>A0A1V4SE86_RUMHU</name>